<dbReference type="InterPro" id="IPR007269">
    <property type="entry name" value="ICMT_MeTrfase"/>
</dbReference>
<dbReference type="PROSITE" id="PS51564">
    <property type="entry name" value="SAM_ICMT"/>
    <property type="match status" value="1"/>
</dbReference>
<organism evidence="11 12">
    <name type="scientific">Nadsonia fulvescens var. elongata DSM 6958</name>
    <dbReference type="NCBI Taxonomy" id="857566"/>
    <lineage>
        <taxon>Eukaryota</taxon>
        <taxon>Fungi</taxon>
        <taxon>Dikarya</taxon>
        <taxon>Ascomycota</taxon>
        <taxon>Saccharomycotina</taxon>
        <taxon>Dipodascomycetes</taxon>
        <taxon>Dipodascales</taxon>
        <taxon>Dipodascales incertae sedis</taxon>
        <taxon>Nadsonia</taxon>
    </lineage>
</organism>
<dbReference type="OrthoDB" id="422086at2759"/>
<dbReference type="GO" id="GO:0032259">
    <property type="term" value="P:methylation"/>
    <property type="evidence" value="ECO:0007669"/>
    <property type="project" value="UniProtKB-KW"/>
</dbReference>
<evidence type="ECO:0000256" key="7">
    <source>
        <dbReference type="ARBA" id="ARBA00022692"/>
    </source>
</evidence>
<evidence type="ECO:0000256" key="4">
    <source>
        <dbReference type="ARBA" id="ARBA00022603"/>
    </source>
</evidence>
<protein>
    <recommendedName>
        <fullName evidence="3 10">Protein-S-isoprenylcysteine O-methyltransferase</fullName>
        <ecNumber evidence="3 10">2.1.1.100</ecNumber>
    </recommendedName>
</protein>
<feature type="transmembrane region" description="Helical" evidence="10">
    <location>
        <begin position="78"/>
        <end position="103"/>
    </location>
</feature>
<sequence length="140" mass="16457">MLVFYPEAKISILHHPIWRIVSLVGLITTLLGQTARSMAMIHASDNFSHVVQTHRSKSHRLVTEGIYYFLRHPSYFGFYYWALGTQILLCNPISGLVFSGLLWKFFNERIEYEEEYLVDFFGTSYLKYRQITPTLIPFIK</sequence>
<keyword evidence="4 10" id="KW-0489">Methyltransferase</keyword>
<keyword evidence="9 10" id="KW-0472">Membrane</keyword>
<accession>A0A1E3PMB6</accession>
<evidence type="ECO:0000256" key="8">
    <source>
        <dbReference type="ARBA" id="ARBA00022989"/>
    </source>
</evidence>
<evidence type="ECO:0000313" key="11">
    <source>
        <dbReference type="EMBL" id="ODQ66440.1"/>
    </source>
</evidence>
<keyword evidence="7 10" id="KW-0812">Transmembrane</keyword>
<evidence type="ECO:0000256" key="6">
    <source>
        <dbReference type="ARBA" id="ARBA00022691"/>
    </source>
</evidence>
<dbReference type="InterPro" id="IPR025770">
    <property type="entry name" value="PPMT_MeTrfase"/>
</dbReference>
<dbReference type="EC" id="2.1.1.100" evidence="3 10"/>
<evidence type="ECO:0000313" key="12">
    <source>
        <dbReference type="Proteomes" id="UP000095009"/>
    </source>
</evidence>
<evidence type="ECO:0000256" key="3">
    <source>
        <dbReference type="ARBA" id="ARBA00012151"/>
    </source>
</evidence>
<evidence type="ECO:0000256" key="2">
    <source>
        <dbReference type="ARBA" id="ARBA00009140"/>
    </source>
</evidence>
<keyword evidence="6 10" id="KW-0949">S-adenosyl-L-methionine</keyword>
<keyword evidence="5" id="KW-0808">Transferase</keyword>
<dbReference type="PANTHER" id="PTHR12714">
    <property type="entry name" value="PROTEIN-S ISOPRENYLCYSTEINE O-METHYLTRANSFERASE"/>
    <property type="match status" value="1"/>
</dbReference>
<evidence type="ECO:0000256" key="1">
    <source>
        <dbReference type="ARBA" id="ARBA00004141"/>
    </source>
</evidence>
<proteinExistence type="inferred from homology"/>
<comment type="similarity">
    <text evidence="2 10">Belongs to the class VI-like SAM-binding methyltransferase superfamily. Isoprenylcysteine carboxyl methyltransferase family.</text>
</comment>
<dbReference type="STRING" id="857566.A0A1E3PMB6"/>
<comment type="caution">
    <text evidence="10">Lacks conserved residue(s) required for the propagation of feature annotation.</text>
</comment>
<dbReference type="Pfam" id="PF04140">
    <property type="entry name" value="ICMT"/>
    <property type="match status" value="1"/>
</dbReference>
<reference evidence="11 12" key="1">
    <citation type="journal article" date="2016" name="Proc. Natl. Acad. Sci. U.S.A.">
        <title>Comparative genomics of biotechnologically important yeasts.</title>
        <authorList>
            <person name="Riley R."/>
            <person name="Haridas S."/>
            <person name="Wolfe K.H."/>
            <person name="Lopes M.R."/>
            <person name="Hittinger C.T."/>
            <person name="Goeker M."/>
            <person name="Salamov A.A."/>
            <person name="Wisecaver J.H."/>
            <person name="Long T.M."/>
            <person name="Calvey C.H."/>
            <person name="Aerts A.L."/>
            <person name="Barry K.W."/>
            <person name="Choi C."/>
            <person name="Clum A."/>
            <person name="Coughlan A.Y."/>
            <person name="Deshpande S."/>
            <person name="Douglass A.P."/>
            <person name="Hanson S.J."/>
            <person name="Klenk H.-P."/>
            <person name="LaButti K.M."/>
            <person name="Lapidus A."/>
            <person name="Lindquist E.A."/>
            <person name="Lipzen A.M."/>
            <person name="Meier-Kolthoff J.P."/>
            <person name="Ohm R.A."/>
            <person name="Otillar R.P."/>
            <person name="Pangilinan J.L."/>
            <person name="Peng Y."/>
            <person name="Rokas A."/>
            <person name="Rosa C.A."/>
            <person name="Scheuner C."/>
            <person name="Sibirny A.A."/>
            <person name="Slot J.C."/>
            <person name="Stielow J.B."/>
            <person name="Sun H."/>
            <person name="Kurtzman C.P."/>
            <person name="Blackwell M."/>
            <person name="Grigoriev I.V."/>
            <person name="Jeffries T.W."/>
        </authorList>
    </citation>
    <scope>NUCLEOTIDE SEQUENCE [LARGE SCALE GENOMIC DNA]</scope>
    <source>
        <strain evidence="11 12">DSM 6958</strain>
    </source>
</reference>
<dbReference type="AlphaFoldDB" id="A0A1E3PMB6"/>
<dbReference type="PANTHER" id="PTHR12714:SF9">
    <property type="entry name" value="PROTEIN-S-ISOPRENYLCYSTEINE O-METHYLTRANSFERASE"/>
    <property type="match status" value="1"/>
</dbReference>
<dbReference type="Gene3D" id="1.20.120.1630">
    <property type="match status" value="1"/>
</dbReference>
<evidence type="ECO:0000256" key="10">
    <source>
        <dbReference type="RuleBase" id="RU362022"/>
    </source>
</evidence>
<dbReference type="EMBL" id="KV454408">
    <property type="protein sequence ID" value="ODQ66440.1"/>
    <property type="molecule type" value="Genomic_DNA"/>
</dbReference>
<gene>
    <name evidence="11" type="ORF">NADFUDRAFT_82257</name>
</gene>
<keyword evidence="8 10" id="KW-1133">Transmembrane helix</keyword>
<keyword evidence="10" id="KW-0256">Endoplasmic reticulum</keyword>
<dbReference type="Proteomes" id="UP000095009">
    <property type="component" value="Unassembled WGS sequence"/>
</dbReference>
<comment type="subcellular location">
    <subcellularLocation>
        <location evidence="10">Endoplasmic reticulum membrane</location>
        <topology evidence="10">Multi-pass membrane protein</topology>
    </subcellularLocation>
    <subcellularLocation>
        <location evidence="1">Membrane</location>
        <topology evidence="1">Multi-pass membrane protein</topology>
    </subcellularLocation>
</comment>
<keyword evidence="12" id="KW-1185">Reference proteome</keyword>
<name>A0A1E3PMB6_9ASCO</name>
<dbReference type="GO" id="GO:0004671">
    <property type="term" value="F:protein C-terminal S-isoprenylcysteine carboxyl O-methyltransferase activity"/>
    <property type="evidence" value="ECO:0007669"/>
    <property type="project" value="UniProtKB-EC"/>
</dbReference>
<dbReference type="GO" id="GO:0005789">
    <property type="term" value="C:endoplasmic reticulum membrane"/>
    <property type="evidence" value="ECO:0007669"/>
    <property type="project" value="UniProtKB-SubCell"/>
</dbReference>
<evidence type="ECO:0000256" key="5">
    <source>
        <dbReference type="ARBA" id="ARBA00022679"/>
    </source>
</evidence>
<comment type="catalytic activity">
    <reaction evidence="10">
        <text>[protein]-C-terminal S-[(2E,6E)-farnesyl]-L-cysteine + S-adenosyl-L-methionine = [protein]-C-terminal S-[(2E,6E)-farnesyl]-L-cysteine methyl ester + S-adenosyl-L-homocysteine</text>
        <dbReference type="Rhea" id="RHEA:21672"/>
        <dbReference type="Rhea" id="RHEA-COMP:12125"/>
        <dbReference type="Rhea" id="RHEA-COMP:12126"/>
        <dbReference type="ChEBI" id="CHEBI:57856"/>
        <dbReference type="ChEBI" id="CHEBI:59789"/>
        <dbReference type="ChEBI" id="CHEBI:90510"/>
        <dbReference type="ChEBI" id="CHEBI:90511"/>
        <dbReference type="EC" id="2.1.1.100"/>
    </reaction>
</comment>
<evidence type="ECO:0000256" key="9">
    <source>
        <dbReference type="ARBA" id="ARBA00023136"/>
    </source>
</evidence>